<feature type="region of interest" description="Disordered" evidence="1">
    <location>
        <begin position="154"/>
        <end position="182"/>
    </location>
</feature>
<keyword evidence="2" id="KW-0812">Transmembrane</keyword>
<organism evidence="3 4">
    <name type="scientific">Pristionchus mayeri</name>
    <dbReference type="NCBI Taxonomy" id="1317129"/>
    <lineage>
        <taxon>Eukaryota</taxon>
        <taxon>Metazoa</taxon>
        <taxon>Ecdysozoa</taxon>
        <taxon>Nematoda</taxon>
        <taxon>Chromadorea</taxon>
        <taxon>Rhabditida</taxon>
        <taxon>Rhabditina</taxon>
        <taxon>Diplogasteromorpha</taxon>
        <taxon>Diplogasteroidea</taxon>
        <taxon>Neodiplogasteridae</taxon>
        <taxon>Pristionchus</taxon>
    </lineage>
</organism>
<keyword evidence="4" id="KW-1185">Reference proteome</keyword>
<proteinExistence type="predicted"/>
<keyword evidence="2" id="KW-1133">Transmembrane helix</keyword>
<sequence length="182" mass="20709">DAAKYQSYFGFTISFILQSFLSLVALFGGWYWYDNHPGRNASFEMFCIALSAAFSVYILSIAALVVHKKNPVVLRLLQISVIFYIIYLVAHCIRFSHSLIWGSREPTQPKVYGLPYGLASIVLFAFALFKSSAIRVSMEEECRLQEINWRRARENPPLETPPPFQNRFGSSSSYATAPEYPS</sequence>
<feature type="non-terminal residue" evidence="3">
    <location>
        <position position="1"/>
    </location>
</feature>
<dbReference type="AlphaFoldDB" id="A0AAN4Z107"/>
<comment type="caution">
    <text evidence="3">The sequence shown here is derived from an EMBL/GenBank/DDBJ whole genome shotgun (WGS) entry which is preliminary data.</text>
</comment>
<dbReference type="EMBL" id="BTRK01000001">
    <property type="protein sequence ID" value="GMR31409.1"/>
    <property type="molecule type" value="Genomic_DNA"/>
</dbReference>
<keyword evidence="2" id="KW-0472">Membrane</keyword>
<accession>A0AAN4Z107</accession>
<reference evidence="4" key="1">
    <citation type="submission" date="2022-10" db="EMBL/GenBank/DDBJ databases">
        <title>Genome assembly of Pristionchus species.</title>
        <authorList>
            <person name="Yoshida K."/>
            <person name="Sommer R.J."/>
        </authorList>
    </citation>
    <scope>NUCLEOTIDE SEQUENCE [LARGE SCALE GENOMIC DNA]</scope>
    <source>
        <strain evidence="4">RS5460</strain>
    </source>
</reference>
<evidence type="ECO:0000313" key="4">
    <source>
        <dbReference type="Proteomes" id="UP001328107"/>
    </source>
</evidence>
<evidence type="ECO:0000256" key="2">
    <source>
        <dbReference type="SAM" id="Phobius"/>
    </source>
</evidence>
<protein>
    <submittedName>
        <fullName evidence="3">Uncharacterized protein</fullName>
    </submittedName>
</protein>
<gene>
    <name evidence="3" type="ORF">PMAYCL1PPCAC_01604</name>
</gene>
<name>A0AAN4Z107_9BILA</name>
<evidence type="ECO:0000256" key="1">
    <source>
        <dbReference type="SAM" id="MobiDB-lite"/>
    </source>
</evidence>
<feature type="transmembrane region" description="Helical" evidence="2">
    <location>
        <begin position="72"/>
        <end position="90"/>
    </location>
</feature>
<evidence type="ECO:0000313" key="3">
    <source>
        <dbReference type="EMBL" id="GMR31409.1"/>
    </source>
</evidence>
<feature type="transmembrane region" description="Helical" evidence="2">
    <location>
        <begin position="12"/>
        <end position="33"/>
    </location>
</feature>
<dbReference type="Proteomes" id="UP001328107">
    <property type="component" value="Unassembled WGS sequence"/>
</dbReference>
<feature type="transmembrane region" description="Helical" evidence="2">
    <location>
        <begin position="45"/>
        <end position="66"/>
    </location>
</feature>
<feature type="transmembrane region" description="Helical" evidence="2">
    <location>
        <begin position="111"/>
        <end position="129"/>
    </location>
</feature>